<feature type="compositionally biased region" description="Basic residues" evidence="1">
    <location>
        <begin position="96"/>
        <end position="111"/>
    </location>
</feature>
<gene>
    <name evidence="2" type="ORF">CDL15_Pgr011368</name>
</gene>
<protein>
    <submittedName>
        <fullName evidence="2">Uncharacterized protein</fullName>
    </submittedName>
</protein>
<organism evidence="2 3">
    <name type="scientific">Punica granatum</name>
    <name type="common">Pomegranate</name>
    <dbReference type="NCBI Taxonomy" id="22663"/>
    <lineage>
        <taxon>Eukaryota</taxon>
        <taxon>Viridiplantae</taxon>
        <taxon>Streptophyta</taxon>
        <taxon>Embryophyta</taxon>
        <taxon>Tracheophyta</taxon>
        <taxon>Spermatophyta</taxon>
        <taxon>Magnoliopsida</taxon>
        <taxon>eudicotyledons</taxon>
        <taxon>Gunneridae</taxon>
        <taxon>Pentapetalae</taxon>
        <taxon>rosids</taxon>
        <taxon>malvids</taxon>
        <taxon>Myrtales</taxon>
        <taxon>Lythraceae</taxon>
        <taxon>Punica</taxon>
    </lineage>
</organism>
<name>A0A218WG81_PUNGR</name>
<comment type="caution">
    <text evidence="2">The sequence shown here is derived from an EMBL/GenBank/DDBJ whole genome shotgun (WGS) entry which is preliminary data.</text>
</comment>
<reference evidence="3" key="1">
    <citation type="journal article" date="2017" name="Plant J.">
        <title>The pomegranate (Punica granatum L.) genome and the genomics of punicalagin biosynthesis.</title>
        <authorList>
            <person name="Qin G."/>
            <person name="Xu C."/>
            <person name="Ming R."/>
            <person name="Tang H."/>
            <person name="Guyot R."/>
            <person name="Kramer E.M."/>
            <person name="Hu Y."/>
            <person name="Yi X."/>
            <person name="Qi Y."/>
            <person name="Xu X."/>
            <person name="Gao Z."/>
            <person name="Pan H."/>
            <person name="Jian J."/>
            <person name="Tian Y."/>
            <person name="Yue Z."/>
            <person name="Xu Y."/>
        </authorList>
    </citation>
    <scope>NUCLEOTIDE SEQUENCE [LARGE SCALE GENOMIC DNA]</scope>
    <source>
        <strain evidence="3">cv. Dabenzi</strain>
    </source>
</reference>
<proteinExistence type="predicted"/>
<feature type="compositionally biased region" description="Polar residues" evidence="1">
    <location>
        <begin position="7"/>
        <end position="23"/>
    </location>
</feature>
<feature type="region of interest" description="Disordered" evidence="1">
    <location>
        <begin position="1"/>
        <end position="23"/>
    </location>
</feature>
<feature type="region of interest" description="Disordered" evidence="1">
    <location>
        <begin position="96"/>
        <end position="117"/>
    </location>
</feature>
<dbReference type="AlphaFoldDB" id="A0A218WG81"/>
<sequence length="117" mass="13432">MLKCGLSVSSSAPDENKQISMKLSRTPRTVTWSIAREVETRNSKKEAFPKRPCISKHQKYLQDHNGTSLARMQLGIATNHASLKFYTSQIARHHYHGSISHTKTRHSRHRPEHCFLP</sequence>
<evidence type="ECO:0000256" key="1">
    <source>
        <dbReference type="SAM" id="MobiDB-lite"/>
    </source>
</evidence>
<dbReference type="Proteomes" id="UP000197138">
    <property type="component" value="Unassembled WGS sequence"/>
</dbReference>
<accession>A0A218WG81</accession>
<evidence type="ECO:0000313" key="3">
    <source>
        <dbReference type="Proteomes" id="UP000197138"/>
    </source>
</evidence>
<evidence type="ECO:0000313" key="2">
    <source>
        <dbReference type="EMBL" id="OWM71241.1"/>
    </source>
</evidence>
<dbReference type="EMBL" id="MTKT01004486">
    <property type="protein sequence ID" value="OWM71241.1"/>
    <property type="molecule type" value="Genomic_DNA"/>
</dbReference>